<dbReference type="EMBL" id="JAVMIP010000010">
    <property type="protein sequence ID" value="MDS3861211.1"/>
    <property type="molecule type" value="Genomic_DNA"/>
</dbReference>
<evidence type="ECO:0000313" key="2">
    <source>
        <dbReference type="Proteomes" id="UP001268256"/>
    </source>
</evidence>
<keyword evidence="2" id="KW-1185">Reference proteome</keyword>
<accession>A0AAE4FSB7</accession>
<comment type="caution">
    <text evidence="1">The sequence shown here is derived from an EMBL/GenBank/DDBJ whole genome shotgun (WGS) entry which is preliminary data.</text>
</comment>
<organism evidence="1 2">
    <name type="scientific">Pseudocalidococcus azoricus BACA0444</name>
    <dbReference type="NCBI Taxonomy" id="2918990"/>
    <lineage>
        <taxon>Bacteria</taxon>
        <taxon>Bacillati</taxon>
        <taxon>Cyanobacteriota</taxon>
        <taxon>Cyanophyceae</taxon>
        <taxon>Acaryochloridales</taxon>
        <taxon>Thermosynechococcaceae</taxon>
        <taxon>Pseudocalidococcus</taxon>
        <taxon>Pseudocalidococcus azoricus</taxon>
    </lineage>
</organism>
<sequence>MEHASINVSTCRFCSHYDPQGRRGGECRQLGVPVKGYWRACPLAMAAFTADGPKPFPVSILPQARISTLPEPK</sequence>
<protein>
    <submittedName>
        <fullName evidence="1">Uncharacterized protein</fullName>
    </submittedName>
</protein>
<name>A0AAE4FSB7_9CYAN</name>
<dbReference type="RefSeq" id="WP_322878461.1">
    <property type="nucleotide sequence ID" value="NZ_JAVMIP010000010.1"/>
</dbReference>
<gene>
    <name evidence="1" type="ORF">RIF25_10375</name>
</gene>
<reference evidence="2" key="1">
    <citation type="submission" date="2023-07" db="EMBL/GenBank/DDBJ databases">
        <authorList>
            <person name="Luz R."/>
            <person name="Cordeiro R."/>
            <person name="Fonseca A."/>
            <person name="Goncalves V."/>
        </authorList>
    </citation>
    <scope>NUCLEOTIDE SEQUENCE [LARGE SCALE GENOMIC DNA]</scope>
    <source>
        <strain evidence="2">BACA0444</strain>
    </source>
</reference>
<proteinExistence type="predicted"/>
<dbReference type="Proteomes" id="UP001268256">
    <property type="component" value="Unassembled WGS sequence"/>
</dbReference>
<dbReference type="AlphaFoldDB" id="A0AAE4FSB7"/>
<evidence type="ECO:0000313" key="1">
    <source>
        <dbReference type="EMBL" id="MDS3861211.1"/>
    </source>
</evidence>